<sequence>MNPLFHLVTMDFPYATETVCIFMSIQGAMAVRNGPNKSNTMHWFHAFVRSTLTAYAGATFTNIFMGRPTAMFSNDIFFGSCIIGYGIVNWLPYNIGYHFFNTVLGVALHTIFSQIFRVSGIIGFSDAAYNLFKDNPSVYYPIPVFGPILFPATLGNMGGFLWNGFDGYLEGGMPWLYQQGLVCSTMYHFYAHDVVGTIGVTLRSIVKPMVAIPVMTLLGADEVQAQDDVLFAKFCVGLFMVGMSILQMPIMLGSKFSPFVGVYNIFTGRTFIGGKKKKKKNNNTSKPLANGSKKEKMKSQ</sequence>
<keyword evidence="2" id="KW-0812">Transmembrane</keyword>
<name>A0ABD3MG71_9STRA</name>
<feature type="region of interest" description="Disordered" evidence="1">
    <location>
        <begin position="276"/>
        <end position="300"/>
    </location>
</feature>
<evidence type="ECO:0000313" key="4">
    <source>
        <dbReference type="Proteomes" id="UP001530293"/>
    </source>
</evidence>
<keyword evidence="2" id="KW-0472">Membrane</keyword>
<proteinExistence type="predicted"/>
<dbReference type="AlphaFoldDB" id="A0ABD3MG71"/>
<feature type="transmembrane region" description="Helical" evidence="2">
    <location>
        <begin position="256"/>
        <end position="272"/>
    </location>
</feature>
<accession>A0ABD3MG71</accession>
<feature type="transmembrane region" description="Helical" evidence="2">
    <location>
        <begin position="138"/>
        <end position="162"/>
    </location>
</feature>
<comment type="caution">
    <text evidence="3">The sequence shown here is derived from an EMBL/GenBank/DDBJ whole genome shotgun (WGS) entry which is preliminary data.</text>
</comment>
<organism evidence="3 4">
    <name type="scientific">Discostella pseudostelligera</name>
    <dbReference type="NCBI Taxonomy" id="259834"/>
    <lineage>
        <taxon>Eukaryota</taxon>
        <taxon>Sar</taxon>
        <taxon>Stramenopiles</taxon>
        <taxon>Ochrophyta</taxon>
        <taxon>Bacillariophyta</taxon>
        <taxon>Coscinodiscophyceae</taxon>
        <taxon>Thalassiosirophycidae</taxon>
        <taxon>Stephanodiscales</taxon>
        <taxon>Stephanodiscaceae</taxon>
        <taxon>Discostella</taxon>
    </lineage>
</organism>
<reference evidence="3 4" key="1">
    <citation type="submission" date="2024-10" db="EMBL/GenBank/DDBJ databases">
        <title>Updated reference genomes for cyclostephanoid diatoms.</title>
        <authorList>
            <person name="Roberts W.R."/>
            <person name="Alverson A.J."/>
        </authorList>
    </citation>
    <scope>NUCLEOTIDE SEQUENCE [LARGE SCALE GENOMIC DNA]</scope>
    <source>
        <strain evidence="3 4">AJA232-27</strain>
    </source>
</reference>
<evidence type="ECO:0000256" key="2">
    <source>
        <dbReference type="SAM" id="Phobius"/>
    </source>
</evidence>
<protein>
    <submittedName>
        <fullName evidence="3">Uncharacterized protein</fullName>
    </submittedName>
</protein>
<feature type="transmembrane region" description="Helical" evidence="2">
    <location>
        <begin position="230"/>
        <end position="250"/>
    </location>
</feature>
<evidence type="ECO:0000313" key="3">
    <source>
        <dbReference type="EMBL" id="KAL3761801.1"/>
    </source>
</evidence>
<feature type="transmembrane region" description="Helical" evidence="2">
    <location>
        <begin position="76"/>
        <end position="93"/>
    </location>
</feature>
<evidence type="ECO:0000256" key="1">
    <source>
        <dbReference type="SAM" id="MobiDB-lite"/>
    </source>
</evidence>
<feature type="transmembrane region" description="Helical" evidence="2">
    <location>
        <begin position="99"/>
        <end position="118"/>
    </location>
</feature>
<gene>
    <name evidence="3" type="ORF">ACHAWU_001317</name>
</gene>
<dbReference type="Proteomes" id="UP001530293">
    <property type="component" value="Unassembled WGS sequence"/>
</dbReference>
<feature type="transmembrane region" description="Helical" evidence="2">
    <location>
        <begin position="43"/>
        <end position="64"/>
    </location>
</feature>
<dbReference type="EMBL" id="JALLBG020000147">
    <property type="protein sequence ID" value="KAL3761801.1"/>
    <property type="molecule type" value="Genomic_DNA"/>
</dbReference>
<keyword evidence="2" id="KW-1133">Transmembrane helix</keyword>
<feature type="transmembrane region" description="Helical" evidence="2">
    <location>
        <begin position="194"/>
        <end position="218"/>
    </location>
</feature>
<keyword evidence="4" id="KW-1185">Reference proteome</keyword>